<dbReference type="SMART" id="SM00421">
    <property type="entry name" value="HTH_LUXR"/>
    <property type="match status" value="1"/>
</dbReference>
<dbReference type="InterPro" id="IPR036388">
    <property type="entry name" value="WH-like_DNA-bd_sf"/>
</dbReference>
<comment type="caution">
    <text evidence="2">The sequence shown here is derived from an EMBL/GenBank/DDBJ whole genome shotgun (WGS) entry which is preliminary data.</text>
</comment>
<evidence type="ECO:0000313" key="2">
    <source>
        <dbReference type="EMBL" id="MCR0984720.1"/>
    </source>
</evidence>
<reference evidence="2 3" key="1">
    <citation type="submission" date="2022-06" db="EMBL/GenBank/DDBJ databases">
        <title>Roseomonas CN29.</title>
        <authorList>
            <person name="Cheng Y."/>
            <person name="He X."/>
        </authorList>
    </citation>
    <scope>NUCLEOTIDE SEQUENCE [LARGE SCALE GENOMIC DNA]</scope>
    <source>
        <strain evidence="2 3">CN29</strain>
    </source>
</reference>
<dbReference type="RefSeq" id="WP_257718375.1">
    <property type="nucleotide sequence ID" value="NZ_JANJOU010000023.1"/>
</dbReference>
<keyword evidence="3" id="KW-1185">Reference proteome</keyword>
<dbReference type="SUPFAM" id="SSF46894">
    <property type="entry name" value="C-terminal effector domain of the bipartite response regulators"/>
    <property type="match status" value="1"/>
</dbReference>
<protein>
    <recommendedName>
        <fullName evidence="1">HTH luxR-type domain-containing protein</fullName>
    </recommendedName>
</protein>
<dbReference type="EMBL" id="JANJOU010000023">
    <property type="protein sequence ID" value="MCR0984720.1"/>
    <property type="molecule type" value="Genomic_DNA"/>
</dbReference>
<name>A0ABT1X9E6_9PROT</name>
<feature type="domain" description="HTH luxR-type" evidence="1">
    <location>
        <begin position="312"/>
        <end position="369"/>
    </location>
</feature>
<accession>A0ABT1X9E6</accession>
<evidence type="ECO:0000259" key="1">
    <source>
        <dbReference type="SMART" id="SM00421"/>
    </source>
</evidence>
<gene>
    <name evidence="2" type="ORF">NRP21_21915</name>
</gene>
<organism evidence="2 3">
    <name type="scientific">Roseomonas populi</name>
    <dbReference type="NCBI Taxonomy" id="3121582"/>
    <lineage>
        <taxon>Bacteria</taxon>
        <taxon>Pseudomonadati</taxon>
        <taxon>Pseudomonadota</taxon>
        <taxon>Alphaproteobacteria</taxon>
        <taxon>Acetobacterales</taxon>
        <taxon>Roseomonadaceae</taxon>
        <taxon>Roseomonas</taxon>
    </lineage>
</organism>
<dbReference type="Proteomes" id="UP001524642">
    <property type="component" value="Unassembled WGS sequence"/>
</dbReference>
<dbReference type="InterPro" id="IPR016032">
    <property type="entry name" value="Sig_transdc_resp-reg_C-effctor"/>
</dbReference>
<evidence type="ECO:0000313" key="3">
    <source>
        <dbReference type="Proteomes" id="UP001524642"/>
    </source>
</evidence>
<dbReference type="InterPro" id="IPR000792">
    <property type="entry name" value="Tscrpt_reg_LuxR_C"/>
</dbReference>
<sequence length="374" mass="40029">MDDETHWDGLLGRIYLSPLDREARDSLPSALAKLVGGVQAAFWTLDPRTGMPDSPMVTNLPSETEPLYRSYYHRIDPWRTAINALQLDTVQLGTELIADAALRRTEYYADFGRRIETFHLIGACVAIGRDPSSPVGRVSIIRPQGMEGFAAGESARLRRLLPHLRRAWQTGQQLARGGDTAAPAWTAGISAMLQALQAAAIATDGHGRVLVTNAESERLDAVGALRLRGAVPQRLLTLPEERATGTLRAAIGNAARGGAGMEAVLELGPAGQCRVTVSPLSRLVAGPGLALVVVTPEAVSTSEKTLRRAQQLFGFTRTEAEVALALAAGSSPKEIAEMRGVQISTVRSQLLRALDKAEAGDLRGLAIRLTLLRG</sequence>
<proteinExistence type="predicted"/>
<dbReference type="Gene3D" id="1.10.10.10">
    <property type="entry name" value="Winged helix-like DNA-binding domain superfamily/Winged helix DNA-binding domain"/>
    <property type="match status" value="1"/>
</dbReference>